<evidence type="ECO:0000256" key="3">
    <source>
        <dbReference type="ARBA" id="ARBA00022490"/>
    </source>
</evidence>
<dbReference type="SMART" id="SM01292">
    <property type="entry name" value="N1221"/>
    <property type="match status" value="1"/>
</dbReference>
<feature type="compositionally biased region" description="Acidic residues" evidence="6">
    <location>
        <begin position="225"/>
        <end position="238"/>
    </location>
</feature>
<dbReference type="OrthoDB" id="18234at2759"/>
<dbReference type="InterPro" id="IPR040185">
    <property type="entry name" value="Far11/STRP"/>
</dbReference>
<evidence type="ECO:0000313" key="9">
    <source>
        <dbReference type="EMBL" id="NXR74742.1"/>
    </source>
</evidence>
<evidence type="ECO:0000313" key="10">
    <source>
        <dbReference type="Proteomes" id="UP000535705"/>
    </source>
</evidence>
<reference evidence="9 10" key="1">
    <citation type="submission" date="2019-09" db="EMBL/GenBank/DDBJ databases">
        <title>Bird 10,000 Genomes (B10K) Project - Family phase.</title>
        <authorList>
            <person name="Zhang G."/>
        </authorList>
    </citation>
    <scope>NUCLEOTIDE SEQUENCE [LARGE SCALE GENOMIC DNA]</scope>
    <source>
        <strain evidence="9">B10K-DU-002-42</strain>
        <tissue evidence="9">Muscle</tissue>
    </source>
</reference>
<keyword evidence="10" id="KW-1185">Reference proteome</keyword>
<dbReference type="GO" id="GO:0005829">
    <property type="term" value="C:cytosol"/>
    <property type="evidence" value="ECO:0007669"/>
    <property type="project" value="TreeGrafter"/>
</dbReference>
<evidence type="ECO:0000259" key="7">
    <source>
        <dbReference type="SMART" id="SM01292"/>
    </source>
</evidence>
<feature type="non-terminal residue" evidence="9">
    <location>
        <position position="1"/>
    </location>
</feature>
<gene>
    <name evidence="9" type="primary">Strip1</name>
    <name evidence="9" type="ORF">PYCJOC_R07003</name>
</gene>
<dbReference type="Proteomes" id="UP000535705">
    <property type="component" value="Unassembled WGS sequence"/>
</dbReference>
<comment type="function">
    <text evidence="5">Plays a role in the regulation of cell morphology and cytoskeletal organization. Required in the cortical actin filament dynamics and cell shape. Part of the striatin-interacting phosphatase and kinase (STRIPAK) complexes. STRIPAK complexes have critical roles in protein (de)phosphorylation and are regulators of multiple signaling pathways including Hippo, MAPK, nuclear receptor and cytoskeleton remodeling. Different types of STRIPAK complexes are involved in a variety of biological processes such as cell growth, differentiation, apoptosis, metabolism and immune regulation.</text>
</comment>
<feature type="domain" description="Far11/STRP N-terminal" evidence="7">
    <location>
        <begin position="1"/>
        <end position="210"/>
    </location>
</feature>
<comment type="similarity">
    <text evidence="2">Belongs to the STRIP family.</text>
</comment>
<dbReference type="InterPro" id="IPR021819">
    <property type="entry name" value="Far11/STRP_C"/>
</dbReference>
<evidence type="ECO:0000259" key="8">
    <source>
        <dbReference type="SMART" id="SM01293"/>
    </source>
</evidence>
<feature type="compositionally biased region" description="Basic and acidic residues" evidence="6">
    <location>
        <begin position="203"/>
        <end position="224"/>
    </location>
</feature>
<accession>A0A7L2NTB7</accession>
<dbReference type="PANTHER" id="PTHR13239:SF7">
    <property type="entry name" value="STRIATIN-INTERACTING PROTEIN 1"/>
    <property type="match status" value="1"/>
</dbReference>
<proteinExistence type="inferred from homology"/>
<evidence type="ECO:0000256" key="6">
    <source>
        <dbReference type="SAM" id="MobiDB-lite"/>
    </source>
</evidence>
<comment type="subcellular location">
    <subcellularLocation>
        <location evidence="1">Cytoplasm</location>
    </subcellularLocation>
</comment>
<evidence type="ECO:0000256" key="2">
    <source>
        <dbReference type="ARBA" id="ARBA00007062"/>
    </source>
</evidence>
<feature type="non-terminal residue" evidence="9">
    <location>
        <position position="677"/>
    </location>
</feature>
<feature type="region of interest" description="Disordered" evidence="6">
    <location>
        <begin position="180"/>
        <end position="270"/>
    </location>
</feature>
<dbReference type="GO" id="GO:0007010">
    <property type="term" value="P:cytoskeleton organization"/>
    <property type="evidence" value="ECO:0007669"/>
    <property type="project" value="TreeGrafter"/>
</dbReference>
<dbReference type="InterPro" id="IPR012486">
    <property type="entry name" value="Far11/STRP_N"/>
</dbReference>
<organism evidence="9 10">
    <name type="scientific">Pycnonotus jocosus</name>
    <name type="common">Red-whiskered bulbul</name>
    <name type="synonym">Lanius jocosus</name>
    <dbReference type="NCBI Taxonomy" id="182897"/>
    <lineage>
        <taxon>Eukaryota</taxon>
        <taxon>Metazoa</taxon>
        <taxon>Chordata</taxon>
        <taxon>Craniata</taxon>
        <taxon>Vertebrata</taxon>
        <taxon>Euteleostomi</taxon>
        <taxon>Archelosauria</taxon>
        <taxon>Archosauria</taxon>
        <taxon>Dinosauria</taxon>
        <taxon>Saurischia</taxon>
        <taxon>Theropoda</taxon>
        <taxon>Coelurosauria</taxon>
        <taxon>Aves</taxon>
        <taxon>Neognathae</taxon>
        <taxon>Neoaves</taxon>
        <taxon>Telluraves</taxon>
        <taxon>Australaves</taxon>
        <taxon>Passeriformes</taxon>
        <taxon>Sylvioidea</taxon>
        <taxon>Pycnonotidae</taxon>
        <taxon>Pycnonotus</taxon>
    </lineage>
</organism>
<comment type="caution">
    <text evidence="9">The sequence shown here is derived from an EMBL/GenBank/DDBJ whole genome shotgun (WGS) entry which is preliminary data.</text>
</comment>
<evidence type="ECO:0000256" key="1">
    <source>
        <dbReference type="ARBA" id="ARBA00004496"/>
    </source>
</evidence>
<evidence type="ECO:0000256" key="4">
    <source>
        <dbReference type="ARBA" id="ARBA00022553"/>
    </source>
</evidence>
<dbReference type="AlphaFoldDB" id="A0A7L2NTB7"/>
<dbReference type="SMART" id="SM01293">
    <property type="entry name" value="DUF3402"/>
    <property type="match status" value="1"/>
</dbReference>
<sequence>GTFGECSSEAEVQAWMRYNIFLLLEVGTFNALVELLNMEIDNSAACSSAVRKPAISLADSTDLRVLLNIMYLIVETVRQEAEGDKPEWKSMRQTFRAELGAPLYNNEPFSVMLFGMVTKFCSGHAPHFPMKKVLLLLWKTVLCTLGGFEELQSMKAEKREMLGLPPLPEDSIQVIRNMRAASPPASASDLIEQQQKRGRREHKALIKQDNLDAFNERDPYKADDSREEEEENDDDNSLEGETFPLERDEVMPPPTQHPPSDRITCPKGLPWAPKVREKDIEMFLESSRSKFIGYTLGSDTNTVVGLPRPIHESIRTLKLHKYTSIAEVQVHMEEEYLRSPLSGGEEEVEQVPAEILYQGLLPSLPQYMIALLKILLAAAPTSKAKTDSINILADVLPEEMPPCPSPRTVESWNVLGEVGWAPAVPVVFGHGRTPSGSLFTHVSPPQFEYMAQHLVFANCIPLILKFFNQNIMSYITAKNSISVLDYPYCVVHELPELTAESLQGSNTQPLHPQLSCAQPWCCWDFGEEDGDGRAGCVPSQDLAHFLVFDGVGMLGDSADAVPVVGVLVELLVAPGSALCWKYLQRPFPGARGLGVYLDARPWDFQAEECALRASIERFNARRYDRAHGNPDFVPVDNCLQSVLGQRVELPEEFQVNYDLWLEREVFSRPISWEELLQ</sequence>
<evidence type="ECO:0000256" key="5">
    <source>
        <dbReference type="ARBA" id="ARBA00046123"/>
    </source>
</evidence>
<dbReference type="Pfam" id="PF07923">
    <property type="entry name" value="N1221"/>
    <property type="match status" value="1"/>
</dbReference>
<dbReference type="Pfam" id="PF11882">
    <property type="entry name" value="DUF3402"/>
    <property type="match status" value="1"/>
</dbReference>
<feature type="domain" description="Far11/STRP C-terminal" evidence="8">
    <location>
        <begin position="307"/>
        <end position="657"/>
    </location>
</feature>
<name>A0A7L2NTB7_PYCJO</name>
<protein>
    <submittedName>
        <fullName evidence="9">STRP1 protein</fullName>
    </submittedName>
</protein>
<keyword evidence="3" id="KW-0963">Cytoplasm</keyword>
<dbReference type="PANTHER" id="PTHR13239">
    <property type="entry name" value="PROTEIN REQUIRED FOR HYPHAL ANASTOMOSIS HAM-2"/>
    <property type="match status" value="1"/>
</dbReference>
<keyword evidence="4" id="KW-0597">Phosphoprotein</keyword>
<dbReference type="EMBL" id="VWYP01010324">
    <property type="protein sequence ID" value="NXR74742.1"/>
    <property type="molecule type" value="Genomic_DNA"/>
</dbReference>